<evidence type="ECO:0000256" key="1">
    <source>
        <dbReference type="ARBA" id="ARBA00004370"/>
    </source>
</evidence>
<dbReference type="Pfam" id="PF01124">
    <property type="entry name" value="MAPEG"/>
    <property type="match status" value="1"/>
</dbReference>
<evidence type="ECO:0000256" key="5">
    <source>
        <dbReference type="SAM" id="Phobius"/>
    </source>
</evidence>
<protein>
    <recommendedName>
        <fullName evidence="8">MAPEG family protein</fullName>
    </recommendedName>
</protein>
<evidence type="ECO:0008006" key="8">
    <source>
        <dbReference type="Google" id="ProtNLM"/>
    </source>
</evidence>
<accession>A0A7Z9BRU8</accession>
<comment type="subcellular location">
    <subcellularLocation>
        <location evidence="1">Membrane</location>
    </subcellularLocation>
</comment>
<reference evidence="6" key="1">
    <citation type="submission" date="2019-10" db="EMBL/GenBank/DDBJ databases">
        <authorList>
            <consortium name="Genoscope - CEA"/>
            <person name="William W."/>
        </authorList>
    </citation>
    <scope>NUCLEOTIDE SEQUENCE [LARGE SCALE GENOMIC DNA]</scope>
    <source>
        <strain evidence="6">BBR_PRJEB10992</strain>
    </source>
</reference>
<name>A0A7Z9BRU8_9CYAN</name>
<keyword evidence="7" id="KW-1185">Reference proteome</keyword>
<organism evidence="6 7">
    <name type="scientific">Planktothrix serta PCC 8927</name>
    <dbReference type="NCBI Taxonomy" id="671068"/>
    <lineage>
        <taxon>Bacteria</taxon>
        <taxon>Bacillati</taxon>
        <taxon>Cyanobacteriota</taxon>
        <taxon>Cyanophyceae</taxon>
        <taxon>Oscillatoriophycideae</taxon>
        <taxon>Oscillatoriales</taxon>
        <taxon>Microcoleaceae</taxon>
        <taxon>Planktothrix</taxon>
    </lineage>
</organism>
<dbReference type="InterPro" id="IPR001129">
    <property type="entry name" value="Membr-assoc_MAPEG"/>
</dbReference>
<evidence type="ECO:0000313" key="6">
    <source>
        <dbReference type="EMBL" id="VXD16064.1"/>
    </source>
</evidence>
<dbReference type="Proteomes" id="UP000184550">
    <property type="component" value="Unassembled WGS sequence"/>
</dbReference>
<sequence length="66" mass="7226">MYLGVVFLLTVRGISGTTVDVLIVVYIGFRLLHSLIHIAGLNPTFRLFSLGIQFSCLVTLTALALF</sequence>
<dbReference type="EMBL" id="CZCU02000127">
    <property type="protein sequence ID" value="VXD16064.1"/>
    <property type="molecule type" value="Genomic_DNA"/>
</dbReference>
<dbReference type="InterPro" id="IPR023352">
    <property type="entry name" value="MAPEG-like_dom_sf"/>
</dbReference>
<dbReference type="SUPFAM" id="SSF161084">
    <property type="entry name" value="MAPEG domain-like"/>
    <property type="match status" value="1"/>
</dbReference>
<evidence type="ECO:0000313" key="7">
    <source>
        <dbReference type="Proteomes" id="UP000184550"/>
    </source>
</evidence>
<evidence type="ECO:0000256" key="3">
    <source>
        <dbReference type="ARBA" id="ARBA00022989"/>
    </source>
</evidence>
<dbReference type="GO" id="GO:0016020">
    <property type="term" value="C:membrane"/>
    <property type="evidence" value="ECO:0007669"/>
    <property type="project" value="UniProtKB-SubCell"/>
</dbReference>
<keyword evidence="3 5" id="KW-1133">Transmembrane helix</keyword>
<proteinExistence type="predicted"/>
<feature type="transmembrane region" description="Helical" evidence="5">
    <location>
        <begin position="6"/>
        <end position="32"/>
    </location>
</feature>
<keyword evidence="4 5" id="KW-0472">Membrane</keyword>
<dbReference type="Gene3D" id="1.20.120.550">
    <property type="entry name" value="Membrane associated eicosanoid/glutathione metabolism-like domain"/>
    <property type="match status" value="1"/>
</dbReference>
<comment type="caution">
    <text evidence="6">The sequence shown here is derived from an EMBL/GenBank/DDBJ whole genome shotgun (WGS) entry which is preliminary data.</text>
</comment>
<evidence type="ECO:0000256" key="4">
    <source>
        <dbReference type="ARBA" id="ARBA00023136"/>
    </source>
</evidence>
<gene>
    <name evidence="6" type="ORF">PL8927_520006</name>
</gene>
<dbReference type="AlphaFoldDB" id="A0A7Z9BRU8"/>
<feature type="transmembrane region" description="Helical" evidence="5">
    <location>
        <begin position="44"/>
        <end position="65"/>
    </location>
</feature>
<keyword evidence="2 5" id="KW-0812">Transmembrane</keyword>
<evidence type="ECO:0000256" key="2">
    <source>
        <dbReference type="ARBA" id="ARBA00022692"/>
    </source>
</evidence>